<dbReference type="GO" id="GO:0005524">
    <property type="term" value="F:ATP binding"/>
    <property type="evidence" value="ECO:0007669"/>
    <property type="project" value="UniProtKB-KW"/>
</dbReference>
<dbReference type="RefSeq" id="WP_191745706.1">
    <property type="nucleotide sequence ID" value="NZ_JACSQC010000001.1"/>
</dbReference>
<keyword evidence="3" id="KW-0762">Sugar transport</keyword>
<keyword evidence="1" id="KW-0813">Transport</keyword>
<feature type="domain" description="ABC transporter" evidence="9">
    <location>
        <begin position="280"/>
        <end position="523"/>
    </location>
</feature>
<evidence type="ECO:0000313" key="11">
    <source>
        <dbReference type="Proteomes" id="UP000652763"/>
    </source>
</evidence>
<dbReference type="InterPro" id="IPR017871">
    <property type="entry name" value="ABC_transporter-like_CS"/>
</dbReference>
<evidence type="ECO:0000256" key="4">
    <source>
        <dbReference type="ARBA" id="ARBA00022737"/>
    </source>
</evidence>
<dbReference type="PANTHER" id="PTHR43790">
    <property type="entry name" value="CARBOHYDRATE TRANSPORT ATP-BINDING PROTEIN MG119-RELATED"/>
    <property type="match status" value="1"/>
</dbReference>
<dbReference type="PROSITE" id="PS50893">
    <property type="entry name" value="ABC_TRANSPORTER_2"/>
    <property type="match status" value="2"/>
</dbReference>
<evidence type="ECO:0000256" key="2">
    <source>
        <dbReference type="ARBA" id="ARBA00022475"/>
    </source>
</evidence>
<organism evidence="10 11">
    <name type="scientific">Arthrobacter pullicola</name>
    <dbReference type="NCBI Taxonomy" id="2762224"/>
    <lineage>
        <taxon>Bacteria</taxon>
        <taxon>Bacillati</taxon>
        <taxon>Actinomycetota</taxon>
        <taxon>Actinomycetes</taxon>
        <taxon>Micrococcales</taxon>
        <taxon>Micrococcaceae</taxon>
        <taxon>Arthrobacter</taxon>
    </lineage>
</organism>
<keyword evidence="11" id="KW-1185">Reference proteome</keyword>
<dbReference type="EMBL" id="JACSQC010000001">
    <property type="protein sequence ID" value="MBD8042796.1"/>
    <property type="molecule type" value="Genomic_DNA"/>
</dbReference>
<protein>
    <submittedName>
        <fullName evidence="10">Sugar ABC transporter ATP-binding protein</fullName>
    </submittedName>
</protein>
<dbReference type="SMART" id="SM00382">
    <property type="entry name" value="AAA"/>
    <property type="match status" value="2"/>
</dbReference>
<keyword evidence="5" id="KW-0547">Nucleotide-binding</keyword>
<keyword evidence="4" id="KW-0677">Repeat</keyword>
<evidence type="ECO:0000256" key="6">
    <source>
        <dbReference type="ARBA" id="ARBA00022840"/>
    </source>
</evidence>
<sequence length="525" mass="54663">MEHTAALSIRSISKTFTGQRALDEVSLDIQAGAVTALLGMNGSGKSTLIKILAGVYAPDPGGTLSVRGQDLPMPLTPAAAHTAGLRFLHQDLGLVDALTIADNFALSDGFFARSSFSPVRLRKEHANVAATLELLGINENPGRLVGDLSPSTRTMVGIARAFQHRSGSGGGAGSLNDSTTADVDSLRRNILILDEPTASLPAHEADRVLALIDMLRSHGGTAVYVSHRIEEVRRIADNVAVLRDGRLVADEPLGERDAAAVVSLVIGRELEAPAIRPAEEREGAVLLEARGLSGPRLDRIDLAVRAGEIVGITGLLGCGRSELVRLIAGAQQPAAGTMVLAGKPYTPGSAADAITAGVACVPQNRRRDGVVLDLGVGENLTLGRLSRYTRGPVLNRAAEKAAAADLSRRYLVKAASLAAPVRSLSGGNQQKVVVARAASGSPLMLLLDEPSQGVDALARQEISRLLKELADDGVAILVASTDYDDFVGLADRVLVLDRGRIAAELSGPEITEDGIALACQTGAPA</sequence>
<dbReference type="CDD" id="cd03216">
    <property type="entry name" value="ABC_Carb_Monos_I"/>
    <property type="match status" value="1"/>
</dbReference>
<dbReference type="PROSITE" id="PS00211">
    <property type="entry name" value="ABC_TRANSPORTER_1"/>
    <property type="match status" value="1"/>
</dbReference>
<accession>A0ABR8YEZ3</accession>
<evidence type="ECO:0000256" key="5">
    <source>
        <dbReference type="ARBA" id="ARBA00022741"/>
    </source>
</evidence>
<dbReference type="PANTHER" id="PTHR43790:SF3">
    <property type="entry name" value="D-ALLOSE IMPORT ATP-BINDING PROTEIN ALSA-RELATED"/>
    <property type="match status" value="1"/>
</dbReference>
<dbReference type="InterPro" id="IPR003439">
    <property type="entry name" value="ABC_transporter-like_ATP-bd"/>
</dbReference>
<dbReference type="SUPFAM" id="SSF52540">
    <property type="entry name" value="P-loop containing nucleoside triphosphate hydrolases"/>
    <property type="match status" value="2"/>
</dbReference>
<dbReference type="InterPro" id="IPR003593">
    <property type="entry name" value="AAA+_ATPase"/>
</dbReference>
<comment type="caution">
    <text evidence="10">The sequence shown here is derived from an EMBL/GenBank/DDBJ whole genome shotgun (WGS) entry which is preliminary data.</text>
</comment>
<keyword evidence="8" id="KW-0472">Membrane</keyword>
<dbReference type="Pfam" id="PF00005">
    <property type="entry name" value="ABC_tran"/>
    <property type="match status" value="2"/>
</dbReference>
<reference evidence="10 11" key="1">
    <citation type="submission" date="2020-08" db="EMBL/GenBank/DDBJ databases">
        <title>A Genomic Blueprint of the Chicken Gut Microbiome.</title>
        <authorList>
            <person name="Gilroy R."/>
            <person name="Ravi A."/>
            <person name="Getino M."/>
            <person name="Pursley I."/>
            <person name="Horton D.L."/>
            <person name="Alikhan N.-F."/>
            <person name="Baker D."/>
            <person name="Gharbi K."/>
            <person name="Hall N."/>
            <person name="Watson M."/>
            <person name="Adriaenssens E.M."/>
            <person name="Foster-Nyarko E."/>
            <person name="Jarju S."/>
            <person name="Secka A."/>
            <person name="Antonio M."/>
            <person name="Oren A."/>
            <person name="Chaudhuri R."/>
            <person name="La Ragione R.M."/>
            <person name="Hildebrand F."/>
            <person name="Pallen M.J."/>
        </authorList>
    </citation>
    <scope>NUCLEOTIDE SEQUENCE [LARGE SCALE GENOMIC DNA]</scope>
    <source>
        <strain evidence="10 11">Sa2BUA2</strain>
    </source>
</reference>
<dbReference type="CDD" id="cd03215">
    <property type="entry name" value="ABC_Carb_Monos_II"/>
    <property type="match status" value="1"/>
</dbReference>
<evidence type="ECO:0000256" key="8">
    <source>
        <dbReference type="ARBA" id="ARBA00023136"/>
    </source>
</evidence>
<evidence type="ECO:0000313" key="10">
    <source>
        <dbReference type="EMBL" id="MBD8042796.1"/>
    </source>
</evidence>
<dbReference type="InterPro" id="IPR027417">
    <property type="entry name" value="P-loop_NTPase"/>
</dbReference>
<proteinExistence type="predicted"/>
<name>A0ABR8YEZ3_9MICC</name>
<keyword evidence="7" id="KW-1278">Translocase</keyword>
<dbReference type="InterPro" id="IPR050107">
    <property type="entry name" value="ABC_carbohydrate_import_ATPase"/>
</dbReference>
<gene>
    <name evidence="10" type="ORF">H9638_03115</name>
</gene>
<dbReference type="Proteomes" id="UP000652763">
    <property type="component" value="Unassembled WGS sequence"/>
</dbReference>
<keyword evidence="6 10" id="KW-0067">ATP-binding</keyword>
<evidence type="ECO:0000256" key="7">
    <source>
        <dbReference type="ARBA" id="ARBA00022967"/>
    </source>
</evidence>
<dbReference type="Gene3D" id="3.40.50.300">
    <property type="entry name" value="P-loop containing nucleotide triphosphate hydrolases"/>
    <property type="match status" value="2"/>
</dbReference>
<feature type="domain" description="ABC transporter" evidence="9">
    <location>
        <begin position="7"/>
        <end position="269"/>
    </location>
</feature>
<evidence type="ECO:0000256" key="1">
    <source>
        <dbReference type="ARBA" id="ARBA00022448"/>
    </source>
</evidence>
<keyword evidence="2" id="KW-1003">Cell membrane</keyword>
<evidence type="ECO:0000259" key="9">
    <source>
        <dbReference type="PROSITE" id="PS50893"/>
    </source>
</evidence>
<evidence type="ECO:0000256" key="3">
    <source>
        <dbReference type="ARBA" id="ARBA00022597"/>
    </source>
</evidence>